<sequence length="93" mass="10090">GELPGHNRHGAKIVEASEDRREIHVLEMDRAILFLVLFFQLLNLSTAQFFPGMGMGFGNPMGMMEGAMMGAIDGAIMGAEEAAMMGRGFGWGR</sequence>
<evidence type="ECO:0000313" key="3">
    <source>
        <dbReference type="Proteomes" id="UP000230423"/>
    </source>
</evidence>
<organism evidence="2 3">
    <name type="scientific">Teladorsagia circumcincta</name>
    <name type="common">Brown stomach worm</name>
    <name type="synonym">Ostertagia circumcincta</name>
    <dbReference type="NCBI Taxonomy" id="45464"/>
    <lineage>
        <taxon>Eukaryota</taxon>
        <taxon>Metazoa</taxon>
        <taxon>Ecdysozoa</taxon>
        <taxon>Nematoda</taxon>
        <taxon>Chromadorea</taxon>
        <taxon>Rhabditida</taxon>
        <taxon>Rhabditina</taxon>
        <taxon>Rhabditomorpha</taxon>
        <taxon>Strongyloidea</taxon>
        <taxon>Trichostrongylidae</taxon>
        <taxon>Teladorsagia</taxon>
    </lineage>
</organism>
<evidence type="ECO:0000256" key="1">
    <source>
        <dbReference type="SAM" id="Phobius"/>
    </source>
</evidence>
<feature type="non-terminal residue" evidence="2">
    <location>
        <position position="1"/>
    </location>
</feature>
<name>A0A2G9UG15_TELCI</name>
<reference evidence="2 3" key="1">
    <citation type="submission" date="2015-09" db="EMBL/GenBank/DDBJ databases">
        <title>Draft genome of the parasitic nematode Teladorsagia circumcincta isolate WARC Sus (inbred).</title>
        <authorList>
            <person name="Mitreva M."/>
        </authorList>
    </citation>
    <scope>NUCLEOTIDE SEQUENCE [LARGE SCALE GENOMIC DNA]</scope>
    <source>
        <strain evidence="2 3">S</strain>
    </source>
</reference>
<accession>A0A2G9UG15</accession>
<keyword evidence="1" id="KW-0472">Membrane</keyword>
<gene>
    <name evidence="2" type="ORF">TELCIR_08999</name>
</gene>
<keyword evidence="1" id="KW-0812">Transmembrane</keyword>
<dbReference type="AlphaFoldDB" id="A0A2G9UG15"/>
<proteinExistence type="predicted"/>
<feature type="transmembrane region" description="Helical" evidence="1">
    <location>
        <begin position="31"/>
        <end position="50"/>
    </location>
</feature>
<dbReference type="EMBL" id="KZ346749">
    <property type="protein sequence ID" value="PIO69189.1"/>
    <property type="molecule type" value="Genomic_DNA"/>
</dbReference>
<keyword evidence="3" id="KW-1185">Reference proteome</keyword>
<evidence type="ECO:0000313" key="2">
    <source>
        <dbReference type="EMBL" id="PIO69189.1"/>
    </source>
</evidence>
<protein>
    <submittedName>
        <fullName evidence="2">Uncharacterized protein</fullName>
    </submittedName>
</protein>
<keyword evidence="1" id="KW-1133">Transmembrane helix</keyword>
<dbReference type="Proteomes" id="UP000230423">
    <property type="component" value="Unassembled WGS sequence"/>
</dbReference>